<evidence type="ECO:0000313" key="2">
    <source>
        <dbReference type="Proteomes" id="UP000295818"/>
    </source>
</evidence>
<sequence>MPCTFSVETKRRMESGDADEIALWAVRAATAWSMLVFHRDLENHVWAGYQHNTAIYGIAAGQRPNERRSRGDKCGKADL</sequence>
<accession>A0ABY2BJM8</accession>
<name>A0ABY2BJM8_9ACTN</name>
<dbReference type="Proteomes" id="UP000295818">
    <property type="component" value="Unassembled WGS sequence"/>
</dbReference>
<reference evidence="1 2" key="1">
    <citation type="journal article" date="2015" name="Stand. Genomic Sci.">
        <title>Genomic Encyclopedia of Bacterial and Archaeal Type Strains, Phase III: the genomes of soil and plant-associated and newly described type strains.</title>
        <authorList>
            <person name="Whitman W.B."/>
            <person name="Woyke T."/>
            <person name="Klenk H.P."/>
            <person name="Zhou Y."/>
            <person name="Lilburn T.G."/>
            <person name="Beck B.J."/>
            <person name="De Vos P."/>
            <person name="Vandamme P."/>
            <person name="Eisen J.A."/>
            <person name="Garrity G."/>
            <person name="Hugenholtz P."/>
            <person name="Kyrpides N.C."/>
        </authorList>
    </citation>
    <scope>NUCLEOTIDE SEQUENCE [LARGE SCALE GENOMIC DNA]</scope>
    <source>
        <strain evidence="1 2">VKM Ac-2538</strain>
    </source>
</reference>
<gene>
    <name evidence="1" type="ORF">EV644_10646</name>
</gene>
<organism evidence="1 2">
    <name type="scientific">Kribbella orskensis</name>
    <dbReference type="NCBI Taxonomy" id="2512216"/>
    <lineage>
        <taxon>Bacteria</taxon>
        <taxon>Bacillati</taxon>
        <taxon>Actinomycetota</taxon>
        <taxon>Actinomycetes</taxon>
        <taxon>Propionibacteriales</taxon>
        <taxon>Kribbellaceae</taxon>
        <taxon>Kribbella</taxon>
    </lineage>
</organism>
<comment type="caution">
    <text evidence="1">The sequence shown here is derived from an EMBL/GenBank/DDBJ whole genome shotgun (WGS) entry which is preliminary data.</text>
</comment>
<protein>
    <submittedName>
        <fullName evidence="1">Uncharacterized protein</fullName>
    </submittedName>
</protein>
<dbReference type="EMBL" id="SLWM01000006">
    <property type="protein sequence ID" value="TCO22739.1"/>
    <property type="molecule type" value="Genomic_DNA"/>
</dbReference>
<evidence type="ECO:0000313" key="1">
    <source>
        <dbReference type="EMBL" id="TCO22739.1"/>
    </source>
</evidence>
<proteinExistence type="predicted"/>
<keyword evidence="2" id="KW-1185">Reference proteome</keyword>